<accession>A0A8D8WC15</accession>
<dbReference type="AlphaFoldDB" id="A0A8D8WC15"/>
<name>A0A8D8WC15_9HEMI</name>
<sequence>MTSSLHILHKYSIRLSSRFLFLGSPRGYVRTFYVEAFANPTTTASLSWVRLRLIFPYLWRTLHKTIPERKARPLAQPTVPLVNCYRAHVGGMIAMVYAETKQILFTAG</sequence>
<reference evidence="1" key="1">
    <citation type="submission" date="2021-05" db="EMBL/GenBank/DDBJ databases">
        <authorList>
            <person name="Alioto T."/>
            <person name="Alioto T."/>
            <person name="Gomez Garrido J."/>
        </authorList>
    </citation>
    <scope>NUCLEOTIDE SEQUENCE</scope>
</reference>
<protein>
    <submittedName>
        <fullName evidence="1">Uncharacterized protein</fullName>
    </submittedName>
</protein>
<evidence type="ECO:0000313" key="1">
    <source>
        <dbReference type="EMBL" id="CAG6654703.1"/>
    </source>
</evidence>
<dbReference type="EMBL" id="HBUF01178747">
    <property type="protein sequence ID" value="CAG6654702.1"/>
    <property type="molecule type" value="Transcribed_RNA"/>
</dbReference>
<dbReference type="EMBL" id="HBUF01484618">
    <property type="protein sequence ID" value="CAG6745120.1"/>
    <property type="molecule type" value="Transcribed_RNA"/>
</dbReference>
<dbReference type="EMBL" id="HBUF01178748">
    <property type="protein sequence ID" value="CAG6654703.1"/>
    <property type="molecule type" value="Transcribed_RNA"/>
</dbReference>
<proteinExistence type="predicted"/>
<organism evidence="1">
    <name type="scientific">Cacopsylla melanoneura</name>
    <dbReference type="NCBI Taxonomy" id="428564"/>
    <lineage>
        <taxon>Eukaryota</taxon>
        <taxon>Metazoa</taxon>
        <taxon>Ecdysozoa</taxon>
        <taxon>Arthropoda</taxon>
        <taxon>Hexapoda</taxon>
        <taxon>Insecta</taxon>
        <taxon>Pterygota</taxon>
        <taxon>Neoptera</taxon>
        <taxon>Paraneoptera</taxon>
        <taxon>Hemiptera</taxon>
        <taxon>Sternorrhyncha</taxon>
        <taxon>Psylloidea</taxon>
        <taxon>Psyllidae</taxon>
        <taxon>Psyllinae</taxon>
        <taxon>Cacopsylla</taxon>
    </lineage>
</organism>